<organism evidence="1 2">
    <name type="scientific">Jaapia argillacea MUCL 33604</name>
    <dbReference type="NCBI Taxonomy" id="933084"/>
    <lineage>
        <taxon>Eukaryota</taxon>
        <taxon>Fungi</taxon>
        <taxon>Dikarya</taxon>
        <taxon>Basidiomycota</taxon>
        <taxon>Agaricomycotina</taxon>
        <taxon>Agaricomycetes</taxon>
        <taxon>Agaricomycetidae</taxon>
        <taxon>Jaapiales</taxon>
        <taxon>Jaapiaceae</taxon>
        <taxon>Jaapia</taxon>
    </lineage>
</organism>
<keyword evidence="2" id="KW-1185">Reference proteome</keyword>
<dbReference type="HOGENOM" id="CLU_2812739_0_0_1"/>
<sequence>MKEFLEPCTAVTGENILSRGIPAKLLQKEVDVWKDLRHANIVEFYGYNYSSVPMFLVSSLKEEVGMY</sequence>
<evidence type="ECO:0008006" key="3">
    <source>
        <dbReference type="Google" id="ProtNLM"/>
    </source>
</evidence>
<evidence type="ECO:0000313" key="2">
    <source>
        <dbReference type="Proteomes" id="UP000027265"/>
    </source>
</evidence>
<protein>
    <recommendedName>
        <fullName evidence="3">Protein kinase domain-containing protein</fullName>
    </recommendedName>
</protein>
<dbReference type="AlphaFoldDB" id="A0A067PHU9"/>
<dbReference type="EMBL" id="KL197768">
    <property type="protein sequence ID" value="KDQ50041.1"/>
    <property type="molecule type" value="Genomic_DNA"/>
</dbReference>
<dbReference type="Proteomes" id="UP000027265">
    <property type="component" value="Unassembled WGS sequence"/>
</dbReference>
<accession>A0A067PHU9</accession>
<reference evidence="2" key="1">
    <citation type="journal article" date="2014" name="Proc. Natl. Acad. Sci. U.S.A.">
        <title>Extensive sampling of basidiomycete genomes demonstrates inadequacy of the white-rot/brown-rot paradigm for wood decay fungi.</title>
        <authorList>
            <person name="Riley R."/>
            <person name="Salamov A.A."/>
            <person name="Brown D.W."/>
            <person name="Nagy L.G."/>
            <person name="Floudas D."/>
            <person name="Held B.W."/>
            <person name="Levasseur A."/>
            <person name="Lombard V."/>
            <person name="Morin E."/>
            <person name="Otillar R."/>
            <person name="Lindquist E.A."/>
            <person name="Sun H."/>
            <person name="LaButti K.M."/>
            <person name="Schmutz J."/>
            <person name="Jabbour D."/>
            <person name="Luo H."/>
            <person name="Baker S.E."/>
            <person name="Pisabarro A.G."/>
            <person name="Walton J.D."/>
            <person name="Blanchette R.A."/>
            <person name="Henrissat B."/>
            <person name="Martin F."/>
            <person name="Cullen D."/>
            <person name="Hibbett D.S."/>
            <person name="Grigoriev I.V."/>
        </authorList>
    </citation>
    <scope>NUCLEOTIDE SEQUENCE [LARGE SCALE GENOMIC DNA]</scope>
    <source>
        <strain evidence="2">MUCL 33604</strain>
    </source>
</reference>
<dbReference type="InParanoid" id="A0A067PHU9"/>
<proteinExistence type="predicted"/>
<dbReference type="OrthoDB" id="2802511at2759"/>
<dbReference type="Gene3D" id="3.30.200.20">
    <property type="entry name" value="Phosphorylase Kinase, domain 1"/>
    <property type="match status" value="1"/>
</dbReference>
<evidence type="ECO:0000313" key="1">
    <source>
        <dbReference type="EMBL" id="KDQ50041.1"/>
    </source>
</evidence>
<gene>
    <name evidence="1" type="ORF">JAAARDRAFT_42411</name>
</gene>
<name>A0A067PHU9_9AGAM</name>